<sequence>MQRYFIDQVMEKDIPVQVSGADFHHMVRVMRMKAGDQVWLVDLNEKVAQAVIQEVLEDKVILAVSSFQEKTSEMPVEITVASGLPKGDKLDLVVQKGTELGATEFLLFQAERSVSKWDAKKVHKKIERLERIAKEAAEQSHRGRIPFLRYYSSLKALLESEGQSYDFVVCAYEESAKQGECSSLAQVFQDMPSGSRLLVIFGPEGGVSGQEVAELKGLEAIFAGLGPRILRTETAPLYLLSAASFYFELSGKSENE</sequence>
<dbReference type="EMBL" id="LARY01000001">
    <property type="protein sequence ID" value="RDX02653.1"/>
    <property type="molecule type" value="Genomic_DNA"/>
</dbReference>
<protein>
    <recommendedName>
        <fullName evidence="4 12">Ribosomal RNA small subunit methyltransferase E</fullName>
        <ecNumber evidence="3 12">2.1.1.193</ecNumber>
    </recommendedName>
</protein>
<evidence type="ECO:0000256" key="5">
    <source>
        <dbReference type="ARBA" id="ARBA00022490"/>
    </source>
</evidence>
<dbReference type="InterPro" id="IPR029026">
    <property type="entry name" value="tRNA_m1G_MTases_N"/>
</dbReference>
<dbReference type="InterPro" id="IPR046886">
    <property type="entry name" value="RsmE_MTase_dom"/>
</dbReference>
<evidence type="ECO:0000256" key="11">
    <source>
        <dbReference type="ARBA" id="ARBA00047944"/>
    </source>
</evidence>
<evidence type="ECO:0000313" key="15">
    <source>
        <dbReference type="EMBL" id="RDX02653.1"/>
    </source>
</evidence>
<comment type="subcellular location">
    <subcellularLocation>
        <location evidence="1 12">Cytoplasm</location>
    </subcellularLocation>
</comment>
<evidence type="ECO:0000256" key="6">
    <source>
        <dbReference type="ARBA" id="ARBA00022552"/>
    </source>
</evidence>
<evidence type="ECO:0000259" key="14">
    <source>
        <dbReference type="Pfam" id="PF20260"/>
    </source>
</evidence>
<comment type="caution">
    <text evidence="15">The sequence shown here is derived from an EMBL/GenBank/DDBJ whole genome shotgun (WGS) entry which is preliminary data.</text>
</comment>
<dbReference type="CDD" id="cd18084">
    <property type="entry name" value="RsmE-like"/>
    <property type="match status" value="1"/>
</dbReference>
<dbReference type="Gene3D" id="3.40.1280.10">
    <property type="match status" value="1"/>
</dbReference>
<dbReference type="AlphaFoldDB" id="A0A3D8TUJ3"/>
<keyword evidence="5 12" id="KW-0963">Cytoplasm</keyword>
<evidence type="ECO:0000256" key="1">
    <source>
        <dbReference type="ARBA" id="ARBA00004496"/>
    </source>
</evidence>
<dbReference type="InterPro" id="IPR015947">
    <property type="entry name" value="PUA-like_sf"/>
</dbReference>
<dbReference type="SUPFAM" id="SSF88697">
    <property type="entry name" value="PUA domain-like"/>
    <property type="match status" value="1"/>
</dbReference>
<evidence type="ECO:0000313" key="16">
    <source>
        <dbReference type="Proteomes" id="UP000257055"/>
    </source>
</evidence>
<dbReference type="PANTHER" id="PTHR30027:SF3">
    <property type="entry name" value="16S RRNA (URACIL(1498)-N(3))-METHYLTRANSFERASE"/>
    <property type="match status" value="1"/>
</dbReference>
<comment type="catalytic activity">
    <reaction evidence="11 12">
        <text>uridine(1498) in 16S rRNA + S-adenosyl-L-methionine = N(3)-methyluridine(1498) in 16S rRNA + S-adenosyl-L-homocysteine + H(+)</text>
        <dbReference type="Rhea" id="RHEA:42920"/>
        <dbReference type="Rhea" id="RHEA-COMP:10283"/>
        <dbReference type="Rhea" id="RHEA-COMP:10284"/>
        <dbReference type="ChEBI" id="CHEBI:15378"/>
        <dbReference type="ChEBI" id="CHEBI:57856"/>
        <dbReference type="ChEBI" id="CHEBI:59789"/>
        <dbReference type="ChEBI" id="CHEBI:65315"/>
        <dbReference type="ChEBI" id="CHEBI:74502"/>
        <dbReference type="EC" id="2.1.1.193"/>
    </reaction>
</comment>
<feature type="domain" description="Ribosomal RNA small subunit methyltransferase E methyltransferase" evidence="13">
    <location>
        <begin position="73"/>
        <end position="243"/>
    </location>
</feature>
<dbReference type="EC" id="2.1.1.193" evidence="3 12"/>
<comment type="function">
    <text evidence="10 12">Specifically methylates the N3 position of the uracil ring of uridine 1498 (m3U1498) in 16S rRNA. Acts on the fully assembled 30S ribosomal subunit.</text>
</comment>
<evidence type="ECO:0000256" key="10">
    <source>
        <dbReference type="ARBA" id="ARBA00025699"/>
    </source>
</evidence>
<dbReference type="GO" id="GO:0070475">
    <property type="term" value="P:rRNA base methylation"/>
    <property type="evidence" value="ECO:0007669"/>
    <property type="project" value="TreeGrafter"/>
</dbReference>
<evidence type="ECO:0000256" key="9">
    <source>
        <dbReference type="ARBA" id="ARBA00022691"/>
    </source>
</evidence>
<dbReference type="SUPFAM" id="SSF75217">
    <property type="entry name" value="alpha/beta knot"/>
    <property type="match status" value="1"/>
</dbReference>
<keyword evidence="6 12" id="KW-0698">rRNA processing</keyword>
<dbReference type="InterPro" id="IPR006700">
    <property type="entry name" value="RsmE"/>
</dbReference>
<evidence type="ECO:0000256" key="4">
    <source>
        <dbReference type="ARBA" id="ARBA00013673"/>
    </source>
</evidence>
<dbReference type="NCBIfam" id="NF008691">
    <property type="entry name" value="PRK11713.1-4"/>
    <property type="match status" value="1"/>
</dbReference>
<keyword evidence="9 12" id="KW-0949">S-adenosyl-L-methionine</keyword>
<accession>A0A3D8TUJ3</accession>
<keyword evidence="7 12" id="KW-0489">Methyltransferase</keyword>
<dbReference type="GO" id="GO:0070042">
    <property type="term" value="F:rRNA (uridine-N3-)-methyltransferase activity"/>
    <property type="evidence" value="ECO:0007669"/>
    <property type="project" value="TreeGrafter"/>
</dbReference>
<keyword evidence="16" id="KW-1185">Reference proteome</keyword>
<evidence type="ECO:0000256" key="8">
    <source>
        <dbReference type="ARBA" id="ARBA00022679"/>
    </source>
</evidence>
<evidence type="ECO:0000256" key="12">
    <source>
        <dbReference type="PIRNR" id="PIRNR015601"/>
    </source>
</evidence>
<dbReference type="PANTHER" id="PTHR30027">
    <property type="entry name" value="RIBOSOMAL RNA SMALL SUBUNIT METHYLTRANSFERASE E"/>
    <property type="match status" value="1"/>
</dbReference>
<dbReference type="NCBIfam" id="TIGR00046">
    <property type="entry name" value="RsmE family RNA methyltransferase"/>
    <property type="match status" value="1"/>
</dbReference>
<dbReference type="GO" id="GO:0005737">
    <property type="term" value="C:cytoplasm"/>
    <property type="evidence" value="ECO:0007669"/>
    <property type="project" value="UniProtKB-SubCell"/>
</dbReference>
<evidence type="ECO:0000259" key="13">
    <source>
        <dbReference type="Pfam" id="PF04452"/>
    </source>
</evidence>
<dbReference type="InterPro" id="IPR046887">
    <property type="entry name" value="RsmE_PUA-like"/>
</dbReference>
<dbReference type="PIRSF" id="PIRSF015601">
    <property type="entry name" value="MTase_slr0722"/>
    <property type="match status" value="1"/>
</dbReference>
<dbReference type="Pfam" id="PF20260">
    <property type="entry name" value="PUA_4"/>
    <property type="match status" value="1"/>
</dbReference>
<evidence type="ECO:0000256" key="7">
    <source>
        <dbReference type="ARBA" id="ARBA00022603"/>
    </source>
</evidence>
<dbReference type="Proteomes" id="UP000257055">
    <property type="component" value="Unassembled WGS sequence"/>
</dbReference>
<dbReference type="InterPro" id="IPR029028">
    <property type="entry name" value="Alpha/beta_knot_MTases"/>
</dbReference>
<organism evidence="15 16">
    <name type="scientific">Listeria kieliensis</name>
    <dbReference type="NCBI Taxonomy" id="1621700"/>
    <lineage>
        <taxon>Bacteria</taxon>
        <taxon>Bacillati</taxon>
        <taxon>Bacillota</taxon>
        <taxon>Bacilli</taxon>
        <taxon>Bacillales</taxon>
        <taxon>Listeriaceae</taxon>
        <taxon>Listeria</taxon>
    </lineage>
</organism>
<dbReference type="Pfam" id="PF04452">
    <property type="entry name" value="Methyltrans_RNA"/>
    <property type="match status" value="1"/>
</dbReference>
<evidence type="ECO:0000256" key="2">
    <source>
        <dbReference type="ARBA" id="ARBA00005528"/>
    </source>
</evidence>
<gene>
    <name evidence="15" type="ORF">UR08_03865</name>
</gene>
<keyword evidence="8 12" id="KW-0808">Transferase</keyword>
<reference evidence="16" key="1">
    <citation type="submission" date="2015-04" db="EMBL/GenBank/DDBJ databases">
        <authorList>
            <person name="Schardt J."/>
            <person name="Mueller-Herbst S."/>
            <person name="Scherer S."/>
            <person name="Huptas C."/>
        </authorList>
    </citation>
    <scope>NUCLEOTIDE SEQUENCE [LARGE SCALE GENOMIC DNA]</scope>
    <source>
        <strain evidence="16">Kiel-L1</strain>
    </source>
</reference>
<feature type="domain" description="Ribosomal RNA small subunit methyltransferase E PUA-like" evidence="14">
    <location>
        <begin position="19"/>
        <end position="62"/>
    </location>
</feature>
<evidence type="ECO:0000256" key="3">
    <source>
        <dbReference type="ARBA" id="ARBA00012328"/>
    </source>
</evidence>
<comment type="similarity">
    <text evidence="2 12">Belongs to the RNA methyltransferase RsmE family.</text>
</comment>
<proteinExistence type="inferred from homology"/>
<dbReference type="RefSeq" id="WP_115752343.1">
    <property type="nucleotide sequence ID" value="NZ_LARY01000001.1"/>
</dbReference>
<name>A0A3D8TUJ3_9LIST</name>